<evidence type="ECO:0000313" key="2">
    <source>
        <dbReference type="Proteomes" id="UP000238937"/>
    </source>
</evidence>
<dbReference type="AlphaFoldDB" id="A0A2T1GEB6"/>
<comment type="caution">
    <text evidence="1">The sequence shown here is derived from an EMBL/GenBank/DDBJ whole genome shotgun (WGS) entry which is preliminary data.</text>
</comment>
<dbReference type="EMBL" id="PVWO01000164">
    <property type="protein sequence ID" value="PSB55784.1"/>
    <property type="molecule type" value="Genomic_DNA"/>
</dbReference>
<accession>A0A2T1GEB6</accession>
<sequence length="305" mass="34438">MGILGNSFGLSLDIPGLDGATLANPSGQSASNISIYGNRQLTCGLRISKVEICIDRISYMTIATFHRDLFAIPELRFLHPRSLLSDELNVDGDIDNLAGSAKALATARKILRVAKSRYGWSDSEIEELFNKVEEDPKFAPGDRTARVLMIADNHCLNAYLAEDSAKLPFWLNLDSEQREGLLSYSSSLQRELPELSKISVSLRFELSRLSVLYSVNFTRLFLDLIENYGKIVDNAARIEEILEKREGKQPRVLNFSKMTQSERDAAVENYKSIRQARIDCLTPERLEESNKQFERALELVDKSRE</sequence>
<organism evidence="1 2">
    <name type="scientific">Chamaesiphon polymorphus CCALA 037</name>
    <dbReference type="NCBI Taxonomy" id="2107692"/>
    <lineage>
        <taxon>Bacteria</taxon>
        <taxon>Bacillati</taxon>
        <taxon>Cyanobacteriota</taxon>
        <taxon>Cyanophyceae</taxon>
        <taxon>Gomontiellales</taxon>
        <taxon>Chamaesiphonaceae</taxon>
        <taxon>Chamaesiphon</taxon>
    </lineage>
</organism>
<reference evidence="1 2" key="1">
    <citation type="submission" date="2018-03" db="EMBL/GenBank/DDBJ databases">
        <title>The ancient ancestry and fast evolution of plastids.</title>
        <authorList>
            <person name="Moore K.R."/>
            <person name="Magnabosco C."/>
            <person name="Momper L."/>
            <person name="Gold D.A."/>
            <person name="Bosak T."/>
            <person name="Fournier G.P."/>
        </authorList>
    </citation>
    <scope>NUCLEOTIDE SEQUENCE [LARGE SCALE GENOMIC DNA]</scope>
    <source>
        <strain evidence="1 2">CCALA 037</strain>
    </source>
</reference>
<protein>
    <submittedName>
        <fullName evidence="1">Uncharacterized protein</fullName>
    </submittedName>
</protein>
<keyword evidence="2" id="KW-1185">Reference proteome</keyword>
<evidence type="ECO:0000313" key="1">
    <source>
        <dbReference type="EMBL" id="PSB55784.1"/>
    </source>
</evidence>
<gene>
    <name evidence="1" type="ORF">C7B77_13945</name>
</gene>
<dbReference type="Proteomes" id="UP000238937">
    <property type="component" value="Unassembled WGS sequence"/>
</dbReference>
<proteinExistence type="predicted"/>
<name>A0A2T1GEB6_9CYAN</name>